<accession>A0A3B0XHQ7</accession>
<dbReference type="PROSITE" id="PS50931">
    <property type="entry name" value="HTH_LYSR"/>
    <property type="match status" value="1"/>
</dbReference>
<dbReference type="InterPro" id="IPR058163">
    <property type="entry name" value="LysR-type_TF_proteobact-type"/>
</dbReference>
<evidence type="ECO:0000256" key="4">
    <source>
        <dbReference type="ARBA" id="ARBA00023163"/>
    </source>
</evidence>
<reference evidence="6" key="1">
    <citation type="submission" date="2018-06" db="EMBL/GenBank/DDBJ databases">
        <authorList>
            <person name="Zhirakovskaya E."/>
        </authorList>
    </citation>
    <scope>NUCLEOTIDE SEQUENCE</scope>
</reference>
<dbReference type="GO" id="GO:0003700">
    <property type="term" value="F:DNA-binding transcription factor activity"/>
    <property type="evidence" value="ECO:0007669"/>
    <property type="project" value="InterPro"/>
</dbReference>
<evidence type="ECO:0000256" key="1">
    <source>
        <dbReference type="ARBA" id="ARBA00009437"/>
    </source>
</evidence>
<evidence type="ECO:0000256" key="2">
    <source>
        <dbReference type="ARBA" id="ARBA00023015"/>
    </source>
</evidence>
<sequence length="124" mass="13774">MWSYDDLAIFVGVVERGSFIAAAKKMKIPSSTVSRRLSCLEADLGVKLLERTSRKIHLTEKGKLFYEQCSSQINQLGEHAKALTASIDDIHGKLKITAPTYVGNEVMADLFTDFVKQNPGIELE</sequence>
<evidence type="ECO:0000313" key="6">
    <source>
        <dbReference type="EMBL" id="VAW62952.1"/>
    </source>
</evidence>
<dbReference type="GO" id="GO:0006351">
    <property type="term" value="P:DNA-templated transcription"/>
    <property type="evidence" value="ECO:0007669"/>
    <property type="project" value="TreeGrafter"/>
</dbReference>
<organism evidence="6">
    <name type="scientific">hydrothermal vent metagenome</name>
    <dbReference type="NCBI Taxonomy" id="652676"/>
    <lineage>
        <taxon>unclassified sequences</taxon>
        <taxon>metagenomes</taxon>
        <taxon>ecological metagenomes</taxon>
    </lineage>
</organism>
<keyword evidence="2" id="KW-0805">Transcription regulation</keyword>
<comment type="similarity">
    <text evidence="1">Belongs to the LysR transcriptional regulatory family.</text>
</comment>
<proteinExistence type="inferred from homology"/>
<gene>
    <name evidence="6" type="ORF">MNBD_GAMMA11-3209</name>
</gene>
<dbReference type="InterPro" id="IPR000847">
    <property type="entry name" value="LysR_HTH_N"/>
</dbReference>
<dbReference type="PANTHER" id="PTHR30537">
    <property type="entry name" value="HTH-TYPE TRANSCRIPTIONAL REGULATOR"/>
    <property type="match status" value="1"/>
</dbReference>
<dbReference type="EMBL" id="UOFG01000184">
    <property type="protein sequence ID" value="VAW62952.1"/>
    <property type="molecule type" value="Genomic_DNA"/>
</dbReference>
<dbReference type="InterPro" id="IPR036388">
    <property type="entry name" value="WH-like_DNA-bd_sf"/>
</dbReference>
<dbReference type="FunFam" id="1.10.10.10:FF:000001">
    <property type="entry name" value="LysR family transcriptional regulator"/>
    <property type="match status" value="1"/>
</dbReference>
<dbReference type="Pfam" id="PF00126">
    <property type="entry name" value="HTH_1"/>
    <property type="match status" value="1"/>
</dbReference>
<evidence type="ECO:0000256" key="3">
    <source>
        <dbReference type="ARBA" id="ARBA00023125"/>
    </source>
</evidence>
<dbReference type="Gene3D" id="1.10.10.10">
    <property type="entry name" value="Winged helix-like DNA-binding domain superfamily/Winged helix DNA-binding domain"/>
    <property type="match status" value="1"/>
</dbReference>
<evidence type="ECO:0000259" key="5">
    <source>
        <dbReference type="PROSITE" id="PS50931"/>
    </source>
</evidence>
<name>A0A3B0XHQ7_9ZZZZ</name>
<dbReference type="PANTHER" id="PTHR30537:SF5">
    <property type="entry name" value="HTH-TYPE TRANSCRIPTIONAL ACTIVATOR TTDR-RELATED"/>
    <property type="match status" value="1"/>
</dbReference>
<dbReference type="AlphaFoldDB" id="A0A3B0XHQ7"/>
<dbReference type="SUPFAM" id="SSF46785">
    <property type="entry name" value="Winged helix' DNA-binding domain"/>
    <property type="match status" value="1"/>
</dbReference>
<protein>
    <recommendedName>
        <fullName evidence="5">HTH lysR-type domain-containing protein</fullName>
    </recommendedName>
</protein>
<keyword evidence="3" id="KW-0238">DNA-binding</keyword>
<dbReference type="InterPro" id="IPR036390">
    <property type="entry name" value="WH_DNA-bd_sf"/>
</dbReference>
<feature type="domain" description="HTH lysR-type" evidence="5">
    <location>
        <begin position="2"/>
        <end position="59"/>
    </location>
</feature>
<keyword evidence="4" id="KW-0804">Transcription</keyword>
<dbReference type="GO" id="GO:0043565">
    <property type="term" value="F:sequence-specific DNA binding"/>
    <property type="evidence" value="ECO:0007669"/>
    <property type="project" value="TreeGrafter"/>
</dbReference>
<feature type="non-terminal residue" evidence="6">
    <location>
        <position position="124"/>
    </location>
</feature>